<dbReference type="InterPro" id="IPR050216">
    <property type="entry name" value="LRR_domain-containing"/>
</dbReference>
<feature type="compositionally biased region" description="Basic and acidic residues" evidence="3">
    <location>
        <begin position="915"/>
        <end position="924"/>
    </location>
</feature>
<dbReference type="PANTHER" id="PTHR48051:SF1">
    <property type="entry name" value="RAS SUPPRESSOR PROTEIN 1"/>
    <property type="match status" value="1"/>
</dbReference>
<dbReference type="EMBL" id="CATQJA010002662">
    <property type="protein sequence ID" value="CAJ0580611.1"/>
    <property type="molecule type" value="Genomic_DNA"/>
</dbReference>
<keyword evidence="2" id="KW-0677">Repeat</keyword>
<dbReference type="SMART" id="SM00364">
    <property type="entry name" value="LRR_BAC"/>
    <property type="match status" value="8"/>
</dbReference>
<dbReference type="Pfam" id="PF13855">
    <property type="entry name" value="LRR_8"/>
    <property type="match status" value="2"/>
</dbReference>
<dbReference type="SMART" id="SM00365">
    <property type="entry name" value="LRR_SD22"/>
    <property type="match status" value="6"/>
</dbReference>
<feature type="region of interest" description="Disordered" evidence="3">
    <location>
        <begin position="935"/>
        <end position="954"/>
    </location>
</feature>
<dbReference type="SUPFAM" id="SSF52058">
    <property type="entry name" value="L domain-like"/>
    <property type="match status" value="2"/>
</dbReference>
<dbReference type="SMART" id="SM00369">
    <property type="entry name" value="LRR_TYP"/>
    <property type="match status" value="9"/>
</dbReference>
<dbReference type="Proteomes" id="UP001177023">
    <property type="component" value="Unassembled WGS sequence"/>
</dbReference>
<dbReference type="PANTHER" id="PTHR48051">
    <property type="match status" value="1"/>
</dbReference>
<dbReference type="InterPro" id="IPR036457">
    <property type="entry name" value="PPM-type-like_dom_sf"/>
</dbReference>
<protein>
    <submittedName>
        <fullName evidence="4">Uncharacterized protein</fullName>
    </submittedName>
</protein>
<dbReference type="Gene3D" id="3.80.10.10">
    <property type="entry name" value="Ribonuclease Inhibitor"/>
    <property type="match status" value="4"/>
</dbReference>
<keyword evidence="1" id="KW-0433">Leucine-rich repeat</keyword>
<evidence type="ECO:0000256" key="1">
    <source>
        <dbReference type="ARBA" id="ARBA00022614"/>
    </source>
</evidence>
<keyword evidence="5" id="KW-1185">Reference proteome</keyword>
<dbReference type="InterPro" id="IPR003591">
    <property type="entry name" value="Leu-rich_rpt_typical-subtyp"/>
</dbReference>
<gene>
    <name evidence="4" type="ORF">MSPICULIGERA_LOCUS18805</name>
</gene>
<reference evidence="4" key="1">
    <citation type="submission" date="2023-06" db="EMBL/GenBank/DDBJ databases">
        <authorList>
            <person name="Delattre M."/>
        </authorList>
    </citation>
    <scope>NUCLEOTIDE SEQUENCE</scope>
    <source>
        <strain evidence="4">AF72</strain>
    </source>
</reference>
<dbReference type="InterPro" id="IPR001611">
    <property type="entry name" value="Leu-rich_rpt"/>
</dbReference>
<dbReference type="AlphaFoldDB" id="A0AA36D4K8"/>
<feature type="non-terminal residue" evidence="4">
    <location>
        <position position="1"/>
    </location>
</feature>
<evidence type="ECO:0000313" key="4">
    <source>
        <dbReference type="EMBL" id="CAJ0580611.1"/>
    </source>
</evidence>
<comment type="caution">
    <text evidence="4">The sequence shown here is derived from an EMBL/GenBank/DDBJ whole genome shotgun (WGS) entry which is preliminary data.</text>
</comment>
<organism evidence="4 5">
    <name type="scientific">Mesorhabditis spiculigera</name>
    <dbReference type="NCBI Taxonomy" id="96644"/>
    <lineage>
        <taxon>Eukaryota</taxon>
        <taxon>Metazoa</taxon>
        <taxon>Ecdysozoa</taxon>
        <taxon>Nematoda</taxon>
        <taxon>Chromadorea</taxon>
        <taxon>Rhabditida</taxon>
        <taxon>Rhabditina</taxon>
        <taxon>Rhabditomorpha</taxon>
        <taxon>Rhabditoidea</taxon>
        <taxon>Rhabditidae</taxon>
        <taxon>Mesorhabditinae</taxon>
        <taxon>Mesorhabditis</taxon>
    </lineage>
</organism>
<dbReference type="PROSITE" id="PS51450">
    <property type="entry name" value="LRR"/>
    <property type="match status" value="5"/>
</dbReference>
<accession>A0AA36D4K8</accession>
<evidence type="ECO:0000313" key="5">
    <source>
        <dbReference type="Proteomes" id="UP001177023"/>
    </source>
</evidence>
<dbReference type="Gene3D" id="3.60.40.10">
    <property type="entry name" value="PPM-type phosphatase domain"/>
    <property type="match status" value="1"/>
</dbReference>
<evidence type="ECO:0000256" key="2">
    <source>
        <dbReference type="ARBA" id="ARBA00022737"/>
    </source>
</evidence>
<dbReference type="SUPFAM" id="SSF81606">
    <property type="entry name" value="PP2C-like"/>
    <property type="match status" value="1"/>
</dbReference>
<proteinExistence type="predicted"/>
<dbReference type="GO" id="GO:0005737">
    <property type="term" value="C:cytoplasm"/>
    <property type="evidence" value="ECO:0007669"/>
    <property type="project" value="TreeGrafter"/>
</dbReference>
<feature type="region of interest" description="Disordered" evidence="3">
    <location>
        <begin position="874"/>
        <end position="927"/>
    </location>
</feature>
<name>A0AA36D4K8_9BILA</name>
<dbReference type="InterPro" id="IPR032675">
    <property type="entry name" value="LRR_dom_sf"/>
</dbReference>
<evidence type="ECO:0000256" key="3">
    <source>
        <dbReference type="SAM" id="MobiDB-lite"/>
    </source>
</evidence>
<sequence length="954" mass="107273">MRVGRVMHRWVTKKCILYNGTLRIEHEMEEDEVLIVARYRIEVLETRRGKVLRLSNENSSTWLLFENLETLNLWLARCQQWEVSPTCDLSDQRLVLIPDAVFSAAHVAQITSLNLRKNSLQFRSIHQEQLGISGAWSRPPLGWIEDLARLTALTHLDLSSNRLCLFPLPLIQLPNLSRLSLSGNQIEVVPVEIRALSGLTELDLSNNWLETLPSQIGECLRLGQLNLAFNRFSRIPTILRLLRAVTHWKLAGNSITDLSNEEIDNCTRLDLRRNKLTGSIRVPQSTESLRSIDLRDNAIKSLHITNCSNLQTLHCGRNHLSELHINGTSLTYLNAAKNHLSTVIIMPIPIRLAYFSVADNRFAHLPNWVSDLPHIDTIDVHKNQLIQLPEKIFRIPSLRHLLAHTNRLTYLPEEVENCQIENLDLHHNALEGLPKLLFRSSHRLRTVNLSANILRELPSPNPLPDLNRIQILKAAMNELDDRVISTISSMRRLKTLDLSDNHIRVFDDSALCTLTALEELNLSTNRLTSLSSLITALPALQILRVHSNHLTHLPDLTHSSNLKILDVCSNRLSHAQLSNCMAERLKQLDLSCNPALPSHLITPSSHETKSPRPMALLDVGGFAEQGLVVGFSQSSGQRNRLSVRQILPLKRHVSPIFAIVDAAGSSEMAIEILDHLHRVAETQEVVDEGTLKNWILSAHEWIGDSGERVGAMSPQPVNQQVYEQLRAANAILDEENLVNGVSRYDRQVGFTAFFPAILPRANTASCTLTTPEDFIVIGSRALGETLSEPFIENIISGSSNPQVTAKRLQDAIQAFEWNDNVSIIVAKPARETGEVTFRRGNEYGTIRRPEISELTLQKIEERIEQISKVIAKIEDENDETKPTPVSGIRKTHEKSGDSRLNTGPPPDPAIFHRTRREENDDSRNRWLLLGSSTSKTIGRGSIRDKPGAKAFDIA</sequence>